<dbReference type="GO" id="GO:0005829">
    <property type="term" value="C:cytosol"/>
    <property type="evidence" value="ECO:0007669"/>
    <property type="project" value="TreeGrafter"/>
</dbReference>
<dbReference type="InterPro" id="IPR011697">
    <property type="entry name" value="Peptidase_C26"/>
</dbReference>
<dbReference type="Proteomes" id="UP001165136">
    <property type="component" value="Unassembled WGS sequence"/>
</dbReference>
<sequence>MTHKPLIGLSGRRQLAGPSAPPSLADAVVEVFFADYAASVAAAGGIPVLLSMDSDPRAVVDRLDGLLLSGGADIDPRRYGRAPGPEATPLDPRRDAFEFALLEAATTSGLPVLGICRGAQLINLSRGGTLVPHLPPDAGEAHSFLGYPRGHRAHPVALAEGSIPHALFGANVTVNSLHHQAVDEVGHGLRVVGRAPDGVVEAIEADGAPTLGVQWHPEMFDTTDPLFHWLVDQARLRCNATQAKESEYVAIA</sequence>
<dbReference type="EMBL" id="BSTI01000005">
    <property type="protein sequence ID" value="GLY65868.1"/>
    <property type="molecule type" value="Genomic_DNA"/>
</dbReference>
<dbReference type="InterPro" id="IPR044668">
    <property type="entry name" value="PuuD-like"/>
</dbReference>
<evidence type="ECO:0000313" key="1">
    <source>
        <dbReference type="EMBL" id="GLY65868.1"/>
    </source>
</evidence>
<keyword evidence="1" id="KW-0315">Glutamine amidotransferase</keyword>
<dbReference type="GO" id="GO:0006598">
    <property type="term" value="P:polyamine catabolic process"/>
    <property type="evidence" value="ECO:0007669"/>
    <property type="project" value="TreeGrafter"/>
</dbReference>
<dbReference type="PANTHER" id="PTHR43235">
    <property type="entry name" value="GLUTAMINE AMIDOTRANSFERASE PB2B2.05-RELATED"/>
    <property type="match status" value="1"/>
</dbReference>
<gene>
    <name evidence="1" type="ORF">Atai01_24870</name>
</gene>
<dbReference type="GO" id="GO:0033969">
    <property type="term" value="F:gamma-glutamyl-gamma-aminobutyrate hydrolase activity"/>
    <property type="evidence" value="ECO:0007669"/>
    <property type="project" value="TreeGrafter"/>
</dbReference>
<proteinExistence type="predicted"/>
<dbReference type="InterPro" id="IPR029062">
    <property type="entry name" value="Class_I_gatase-like"/>
</dbReference>
<dbReference type="PROSITE" id="PS51273">
    <property type="entry name" value="GATASE_TYPE_1"/>
    <property type="match status" value="1"/>
</dbReference>
<dbReference type="PANTHER" id="PTHR43235:SF1">
    <property type="entry name" value="GLUTAMINE AMIDOTRANSFERASE PB2B2.05-RELATED"/>
    <property type="match status" value="1"/>
</dbReference>
<protein>
    <submittedName>
        <fullName evidence="1">Glutamine amidotransferase</fullName>
    </submittedName>
</protein>
<name>A0A9W6QY50_9PSEU</name>
<dbReference type="SUPFAM" id="SSF52317">
    <property type="entry name" value="Class I glutamine amidotransferase-like"/>
    <property type="match status" value="1"/>
</dbReference>
<dbReference type="RefSeq" id="WP_027947387.1">
    <property type="nucleotide sequence ID" value="NZ_BSTI01000005.1"/>
</dbReference>
<accession>A0A9W6QY50</accession>
<comment type="caution">
    <text evidence="1">The sequence shown here is derived from an EMBL/GenBank/DDBJ whole genome shotgun (WGS) entry which is preliminary data.</text>
</comment>
<dbReference type="CDD" id="cd01745">
    <property type="entry name" value="GATase1_2"/>
    <property type="match status" value="1"/>
</dbReference>
<reference evidence="1" key="1">
    <citation type="submission" date="2023-03" db="EMBL/GenBank/DDBJ databases">
        <title>Amycolatopsis taiwanensis NBRC 103393.</title>
        <authorList>
            <person name="Ichikawa N."/>
            <person name="Sato H."/>
            <person name="Tonouchi N."/>
        </authorList>
    </citation>
    <scope>NUCLEOTIDE SEQUENCE</scope>
    <source>
        <strain evidence="1">NBRC 103393</strain>
    </source>
</reference>
<evidence type="ECO:0000313" key="2">
    <source>
        <dbReference type="Proteomes" id="UP001165136"/>
    </source>
</evidence>
<keyword evidence="2" id="KW-1185">Reference proteome</keyword>
<dbReference type="AlphaFoldDB" id="A0A9W6QY50"/>
<dbReference type="Gene3D" id="3.40.50.880">
    <property type="match status" value="1"/>
</dbReference>
<dbReference type="Pfam" id="PF07722">
    <property type="entry name" value="Peptidase_C26"/>
    <property type="match status" value="1"/>
</dbReference>
<organism evidence="1 2">
    <name type="scientific">Amycolatopsis taiwanensis</name>
    <dbReference type="NCBI Taxonomy" id="342230"/>
    <lineage>
        <taxon>Bacteria</taxon>
        <taxon>Bacillati</taxon>
        <taxon>Actinomycetota</taxon>
        <taxon>Actinomycetes</taxon>
        <taxon>Pseudonocardiales</taxon>
        <taxon>Pseudonocardiaceae</taxon>
        <taxon>Amycolatopsis</taxon>
    </lineage>
</organism>